<dbReference type="InterPro" id="IPR040676">
    <property type="entry name" value="DUF5641"/>
</dbReference>
<protein>
    <recommendedName>
        <fullName evidence="1">DUF5641 domain-containing protein</fullName>
    </recommendedName>
</protein>
<name>A0ABQ9GMB6_9NEOP</name>
<proteinExistence type="predicted"/>
<feature type="domain" description="DUF5641" evidence="1">
    <location>
        <begin position="19"/>
        <end position="80"/>
    </location>
</feature>
<dbReference type="Pfam" id="PF18701">
    <property type="entry name" value="DUF5641"/>
    <property type="match status" value="1"/>
</dbReference>
<comment type="caution">
    <text evidence="2">The sequence shown here is derived from an EMBL/GenBank/DDBJ whole genome shotgun (WGS) entry which is preliminary data.</text>
</comment>
<reference evidence="2 3" key="1">
    <citation type="submission" date="2023-02" db="EMBL/GenBank/DDBJ databases">
        <title>LHISI_Scaffold_Assembly.</title>
        <authorList>
            <person name="Stuart O.P."/>
            <person name="Cleave R."/>
            <person name="Magrath M.J.L."/>
            <person name="Mikheyev A.S."/>
        </authorList>
    </citation>
    <scope>NUCLEOTIDE SEQUENCE [LARGE SCALE GENOMIC DNA]</scope>
    <source>
        <strain evidence="2">Daus_M_001</strain>
        <tissue evidence="2">Leg muscle</tissue>
    </source>
</reference>
<keyword evidence="3" id="KW-1185">Reference proteome</keyword>
<evidence type="ECO:0000313" key="3">
    <source>
        <dbReference type="Proteomes" id="UP001159363"/>
    </source>
</evidence>
<evidence type="ECO:0000313" key="2">
    <source>
        <dbReference type="EMBL" id="KAJ8873161.1"/>
    </source>
</evidence>
<dbReference type="EMBL" id="JARBHB010000011">
    <property type="protein sequence ID" value="KAJ8873161.1"/>
    <property type="molecule type" value="Genomic_DNA"/>
</dbReference>
<dbReference type="Proteomes" id="UP001159363">
    <property type="component" value="Chromosome 10"/>
</dbReference>
<organism evidence="2 3">
    <name type="scientific">Dryococelus australis</name>
    <dbReference type="NCBI Taxonomy" id="614101"/>
    <lineage>
        <taxon>Eukaryota</taxon>
        <taxon>Metazoa</taxon>
        <taxon>Ecdysozoa</taxon>
        <taxon>Arthropoda</taxon>
        <taxon>Hexapoda</taxon>
        <taxon>Insecta</taxon>
        <taxon>Pterygota</taxon>
        <taxon>Neoptera</taxon>
        <taxon>Polyneoptera</taxon>
        <taxon>Phasmatodea</taxon>
        <taxon>Verophasmatodea</taxon>
        <taxon>Anareolatae</taxon>
        <taxon>Phasmatidae</taxon>
        <taxon>Eurycanthinae</taxon>
        <taxon>Dryococelus</taxon>
    </lineage>
</organism>
<gene>
    <name evidence="2" type="ORF">PR048_026778</name>
</gene>
<accession>A0ABQ9GMB6</accession>
<sequence>MTVVPETELITFPINQCLHWQLVEHIHQDFRKSRHTDFLYAHQQQQKWTIWATPFKQSSMVLVSEDRLPSLQWQIRRIME</sequence>
<evidence type="ECO:0000259" key="1">
    <source>
        <dbReference type="Pfam" id="PF18701"/>
    </source>
</evidence>